<dbReference type="Gene3D" id="3.30.530.20">
    <property type="match status" value="1"/>
</dbReference>
<accession>A0A345PA47</accession>
<gene>
    <name evidence="1" type="ORF">HYN46_15700</name>
</gene>
<evidence type="ECO:0000313" key="1">
    <source>
        <dbReference type="EMBL" id="AXI04156.1"/>
    </source>
</evidence>
<sequence length="143" mass="15868">MLENAMTKYFIEVTQNYQKPVETIFQTLSDHNQLGRVLGIPVKRVINGNDGVNGAGSVRRMGIWPLTVEETVVAVEPNRSIDYRISRGGAPLKNHIGALVFDQTASGSQVIWRIKYDSSLPFVGAVVQHVLKLGLRLGLKRLK</sequence>
<dbReference type="AlphaFoldDB" id="A0A345PA47"/>
<reference evidence="1 2" key="1">
    <citation type="submission" date="2018-07" db="EMBL/GenBank/DDBJ databases">
        <title>Genome sequencing of Moraxellaceae gen. HYN0046.</title>
        <authorList>
            <person name="Kim M."/>
            <person name="Yi H."/>
        </authorList>
    </citation>
    <scope>NUCLEOTIDE SEQUENCE [LARGE SCALE GENOMIC DNA]</scope>
    <source>
        <strain evidence="1 2">HYN0046</strain>
    </source>
</reference>
<dbReference type="Proteomes" id="UP000253940">
    <property type="component" value="Chromosome"/>
</dbReference>
<dbReference type="EMBL" id="CP031222">
    <property type="protein sequence ID" value="AXI04156.1"/>
    <property type="molecule type" value="Genomic_DNA"/>
</dbReference>
<name>A0A345PA47_9GAMM</name>
<dbReference type="InterPro" id="IPR023393">
    <property type="entry name" value="START-like_dom_sf"/>
</dbReference>
<dbReference type="KEGG" id="mbah:HYN46_15700"/>
<dbReference type="SUPFAM" id="SSF55961">
    <property type="entry name" value="Bet v1-like"/>
    <property type="match status" value="1"/>
</dbReference>
<keyword evidence="2" id="KW-1185">Reference proteome</keyword>
<organism evidence="1 2">
    <name type="scientific">Aquirhabdus parva</name>
    <dbReference type="NCBI Taxonomy" id="2283318"/>
    <lineage>
        <taxon>Bacteria</taxon>
        <taxon>Pseudomonadati</taxon>
        <taxon>Pseudomonadota</taxon>
        <taxon>Gammaproteobacteria</taxon>
        <taxon>Moraxellales</taxon>
        <taxon>Moraxellaceae</taxon>
        <taxon>Aquirhabdus</taxon>
    </lineage>
</organism>
<evidence type="ECO:0000313" key="2">
    <source>
        <dbReference type="Proteomes" id="UP000253940"/>
    </source>
</evidence>
<proteinExistence type="predicted"/>
<dbReference type="InterPro" id="IPR019587">
    <property type="entry name" value="Polyketide_cyclase/dehydratase"/>
</dbReference>
<dbReference type="CDD" id="cd07821">
    <property type="entry name" value="PYR_PYL_RCAR_like"/>
    <property type="match status" value="1"/>
</dbReference>
<protein>
    <submittedName>
        <fullName evidence="1">SRPBCC family protein</fullName>
    </submittedName>
</protein>
<dbReference type="OrthoDB" id="4459835at2"/>
<dbReference type="Pfam" id="PF10604">
    <property type="entry name" value="Polyketide_cyc2"/>
    <property type="match status" value="1"/>
</dbReference>